<evidence type="ECO:0000313" key="7">
    <source>
        <dbReference type="Proteomes" id="UP000198623"/>
    </source>
</evidence>
<accession>A0A1I2VP84</accession>
<dbReference type="Proteomes" id="UP000198623">
    <property type="component" value="Unassembled WGS sequence"/>
</dbReference>
<dbReference type="PANTHER" id="PTHR43364:SF4">
    <property type="entry name" value="NAD(P)-LINKED OXIDOREDUCTASE SUPERFAMILY PROTEIN"/>
    <property type="match status" value="1"/>
</dbReference>
<dbReference type="InterPro" id="IPR023210">
    <property type="entry name" value="NADP_OxRdtase_dom"/>
</dbReference>
<evidence type="ECO:0000313" key="6">
    <source>
        <dbReference type="EMBL" id="SFG91125.1"/>
    </source>
</evidence>
<evidence type="ECO:0000256" key="4">
    <source>
        <dbReference type="ARBA" id="ARBA00070119"/>
    </source>
</evidence>
<gene>
    <name evidence="6" type="ORF">SAMN05216175_11844</name>
</gene>
<reference evidence="7" key="1">
    <citation type="submission" date="2016-10" db="EMBL/GenBank/DDBJ databases">
        <authorList>
            <person name="Varghese N."/>
            <person name="Submissions S."/>
        </authorList>
    </citation>
    <scope>NUCLEOTIDE SEQUENCE [LARGE SCALE GENOMIC DNA]</scope>
    <source>
        <strain evidence="7">CGMCC 1.10971</strain>
    </source>
</reference>
<keyword evidence="1" id="KW-0521">NADP</keyword>
<dbReference type="PANTHER" id="PTHR43364">
    <property type="entry name" value="NADH-SPECIFIC METHYLGLYOXAL REDUCTASE-RELATED"/>
    <property type="match status" value="1"/>
</dbReference>
<dbReference type="InterPro" id="IPR036812">
    <property type="entry name" value="NAD(P)_OxRdtase_dom_sf"/>
</dbReference>
<proteinExistence type="inferred from homology"/>
<name>A0A1I2VP84_9GAMM</name>
<comment type="similarity">
    <text evidence="3">Belongs to the aldo/keto reductase family. Aldo/keto reductase 2 subfamily.</text>
</comment>
<protein>
    <recommendedName>
        <fullName evidence="4">Protein tas</fullName>
    </recommendedName>
</protein>
<dbReference type="FunFam" id="3.20.20.100:FF:000005">
    <property type="entry name" value="NADP(H)-dependent aldo-keto reductase"/>
    <property type="match status" value="1"/>
</dbReference>
<dbReference type="Pfam" id="PF00248">
    <property type="entry name" value="Aldo_ket_red"/>
    <property type="match status" value="1"/>
</dbReference>
<dbReference type="Gene3D" id="3.20.20.100">
    <property type="entry name" value="NADP-dependent oxidoreductase domain"/>
    <property type="match status" value="1"/>
</dbReference>
<dbReference type="InterPro" id="IPR050523">
    <property type="entry name" value="AKR_Detox_Biosynth"/>
</dbReference>
<sequence>MHYRTLGNSDLKVSRICLGSMTFGNQNSESEAHQQLDYALSQGVNFLDLAEIYPVPTSADTQGRTEEFVGHWMKQRNNRHQMVIATKVSGPAEMVKYLRPDICFDRHNIRTAVEASLQRLQTDYIDLYQLHWPDRKTNFFGQLGYQHDASKDGTPILETLQVLKELVDEGKIRHIGLSNESPWGVMTFLKYAEMYQLPRVISVQNPYSLLNRSDEIGLTEVLQRERLDLLAYSPLGFGVLSGKYLNDQRPPGARLTLFPSYARYITPNGIRATQAYVDLAREYALDPAQMALAYVNSRAFVGATIIGATTLFQLQVNIASEDLMLCDEVLLAIEAIHENNPNPSP</sequence>
<dbReference type="NCBIfam" id="NF007912">
    <property type="entry name" value="PRK10625.1"/>
    <property type="match status" value="1"/>
</dbReference>
<dbReference type="SUPFAM" id="SSF51430">
    <property type="entry name" value="NAD(P)-linked oxidoreductase"/>
    <property type="match status" value="1"/>
</dbReference>
<keyword evidence="7" id="KW-1185">Reference proteome</keyword>
<dbReference type="OrthoDB" id="9772407at2"/>
<evidence type="ECO:0000256" key="2">
    <source>
        <dbReference type="ARBA" id="ARBA00023002"/>
    </source>
</evidence>
<dbReference type="GO" id="GO:0016491">
    <property type="term" value="F:oxidoreductase activity"/>
    <property type="evidence" value="ECO:0007669"/>
    <property type="project" value="UniProtKB-KW"/>
</dbReference>
<dbReference type="STRING" id="1045558.SAMN05216175_11844"/>
<evidence type="ECO:0000259" key="5">
    <source>
        <dbReference type="Pfam" id="PF00248"/>
    </source>
</evidence>
<keyword evidence="2" id="KW-0560">Oxidoreductase</keyword>
<organism evidence="6 7">
    <name type="scientific">Neptunomonas qingdaonensis</name>
    <dbReference type="NCBI Taxonomy" id="1045558"/>
    <lineage>
        <taxon>Bacteria</taxon>
        <taxon>Pseudomonadati</taxon>
        <taxon>Pseudomonadota</taxon>
        <taxon>Gammaproteobacteria</taxon>
        <taxon>Oceanospirillales</taxon>
        <taxon>Oceanospirillaceae</taxon>
        <taxon>Neptunomonas</taxon>
    </lineage>
</organism>
<dbReference type="EMBL" id="FOOU01000018">
    <property type="protein sequence ID" value="SFG91125.1"/>
    <property type="molecule type" value="Genomic_DNA"/>
</dbReference>
<evidence type="ECO:0000256" key="1">
    <source>
        <dbReference type="ARBA" id="ARBA00022857"/>
    </source>
</evidence>
<dbReference type="RefSeq" id="WP_090730441.1">
    <property type="nucleotide sequence ID" value="NZ_FOOU01000018.1"/>
</dbReference>
<dbReference type="CDD" id="cd19094">
    <property type="entry name" value="AKR_Tas-like"/>
    <property type="match status" value="1"/>
</dbReference>
<feature type="domain" description="NADP-dependent oxidoreductase" evidence="5">
    <location>
        <begin position="15"/>
        <end position="337"/>
    </location>
</feature>
<dbReference type="AlphaFoldDB" id="A0A1I2VP84"/>
<evidence type="ECO:0000256" key="3">
    <source>
        <dbReference type="ARBA" id="ARBA00038157"/>
    </source>
</evidence>